<accession>A0A1X6NNP6</accession>
<dbReference type="OrthoDB" id="8954335at2759"/>
<evidence type="ECO:0000313" key="3">
    <source>
        <dbReference type="Proteomes" id="UP000218209"/>
    </source>
</evidence>
<protein>
    <recommendedName>
        <fullName evidence="1">ABC transporter domain-containing protein</fullName>
    </recommendedName>
</protein>
<organism evidence="2 3">
    <name type="scientific">Porphyra umbilicalis</name>
    <name type="common">Purple laver</name>
    <name type="synonym">Red alga</name>
    <dbReference type="NCBI Taxonomy" id="2786"/>
    <lineage>
        <taxon>Eukaryota</taxon>
        <taxon>Rhodophyta</taxon>
        <taxon>Bangiophyceae</taxon>
        <taxon>Bangiales</taxon>
        <taxon>Bangiaceae</taxon>
        <taxon>Porphyra</taxon>
    </lineage>
</organism>
<evidence type="ECO:0000313" key="2">
    <source>
        <dbReference type="EMBL" id="OSX70106.1"/>
    </source>
</evidence>
<dbReference type="EMBL" id="KV919313">
    <property type="protein sequence ID" value="OSX70106.1"/>
    <property type="molecule type" value="Genomic_DNA"/>
</dbReference>
<sequence length="260" mass="27944">MEHMILVGDPGCGKSTLLNALCGNALDSKVINGKRYSDTPGLDDTKHRKAAAVAIQNAVQWGGNVKLIFVITVEAGRIRASNLATMRIVLKALLAAGVVVDRRFSVLINKMSAGELRLWGNPLTTGARVFRDQVECVYQPDQLFYVPEDKRLKDIKNGEFPAEHKNVLVTAISKMRVMGVKPGLHIEVSVEDFRAKVEQMEEELAELRAKNGSKWESFKNLAKGAGNVADDAVKVAGDVVGGLALGAAAAGAILLVPFGL</sequence>
<dbReference type="CDD" id="cd00882">
    <property type="entry name" value="Ras_like_GTPase"/>
    <property type="match status" value="1"/>
</dbReference>
<dbReference type="AlphaFoldDB" id="A0A1X6NNP6"/>
<dbReference type="InterPro" id="IPR003439">
    <property type="entry name" value="ABC_transporter-like_ATP-bd"/>
</dbReference>
<dbReference type="InterPro" id="IPR027417">
    <property type="entry name" value="P-loop_NTPase"/>
</dbReference>
<name>A0A1X6NNP6_PORUM</name>
<reference evidence="2 3" key="1">
    <citation type="submission" date="2017-03" db="EMBL/GenBank/DDBJ databases">
        <title>WGS assembly of Porphyra umbilicalis.</title>
        <authorList>
            <person name="Brawley S.H."/>
            <person name="Blouin N.A."/>
            <person name="Ficko-Blean E."/>
            <person name="Wheeler G.L."/>
            <person name="Lohr M."/>
            <person name="Goodson H.V."/>
            <person name="Jenkins J.W."/>
            <person name="Blaby-Haas C.E."/>
            <person name="Helliwell K.E."/>
            <person name="Chan C."/>
            <person name="Marriage T."/>
            <person name="Bhattacharya D."/>
            <person name="Klein A.S."/>
            <person name="Badis Y."/>
            <person name="Brodie J."/>
            <person name="Cao Y."/>
            <person name="Collen J."/>
            <person name="Dittami S.M."/>
            <person name="Gachon C.M."/>
            <person name="Green B.R."/>
            <person name="Karpowicz S."/>
            <person name="Kim J.W."/>
            <person name="Kudahl U."/>
            <person name="Lin S."/>
            <person name="Michel G."/>
            <person name="Mittag M."/>
            <person name="Olson B.J."/>
            <person name="Pangilinan J."/>
            <person name="Peng Y."/>
            <person name="Qiu H."/>
            <person name="Shu S."/>
            <person name="Singer J.T."/>
            <person name="Smith A.G."/>
            <person name="Sprecher B.N."/>
            <person name="Wagner V."/>
            <person name="Wang W."/>
            <person name="Wang Z.-Y."/>
            <person name="Yan J."/>
            <person name="Yarish C."/>
            <person name="Zoeuner-Riek S."/>
            <person name="Zhuang Y."/>
            <person name="Zou Y."/>
            <person name="Lindquist E.A."/>
            <person name="Grimwood J."/>
            <person name="Barry K."/>
            <person name="Rokhsar D.S."/>
            <person name="Schmutz J."/>
            <person name="Stiller J.W."/>
            <person name="Grossman A.R."/>
            <person name="Prochnik S.E."/>
        </authorList>
    </citation>
    <scope>NUCLEOTIDE SEQUENCE [LARGE SCALE GENOMIC DNA]</scope>
    <source>
        <strain evidence="2">4086291</strain>
    </source>
</reference>
<dbReference type="SUPFAM" id="SSF52540">
    <property type="entry name" value="P-loop containing nucleoside triphosphate hydrolases"/>
    <property type="match status" value="1"/>
</dbReference>
<dbReference type="GO" id="GO:0005524">
    <property type="term" value="F:ATP binding"/>
    <property type="evidence" value="ECO:0007669"/>
    <property type="project" value="InterPro"/>
</dbReference>
<dbReference type="Pfam" id="PF00005">
    <property type="entry name" value="ABC_tran"/>
    <property type="match status" value="1"/>
</dbReference>
<gene>
    <name evidence="2" type="ORF">BU14_0901s0001</name>
</gene>
<dbReference type="GO" id="GO:0016887">
    <property type="term" value="F:ATP hydrolysis activity"/>
    <property type="evidence" value="ECO:0007669"/>
    <property type="project" value="InterPro"/>
</dbReference>
<evidence type="ECO:0000259" key="1">
    <source>
        <dbReference type="Pfam" id="PF00005"/>
    </source>
</evidence>
<keyword evidence="3" id="KW-1185">Reference proteome</keyword>
<feature type="domain" description="ABC transporter" evidence="1">
    <location>
        <begin position="2"/>
        <end position="59"/>
    </location>
</feature>
<dbReference type="Gene3D" id="3.40.50.300">
    <property type="entry name" value="P-loop containing nucleotide triphosphate hydrolases"/>
    <property type="match status" value="1"/>
</dbReference>
<dbReference type="Proteomes" id="UP000218209">
    <property type="component" value="Unassembled WGS sequence"/>
</dbReference>
<proteinExistence type="predicted"/>